<protein>
    <submittedName>
        <fullName evidence="1">Uncharacterized protein</fullName>
    </submittedName>
</protein>
<proteinExistence type="predicted"/>
<evidence type="ECO:0000313" key="1">
    <source>
        <dbReference type="EnsemblMetazoa" id="tetur12g01910.1"/>
    </source>
</evidence>
<reference evidence="2" key="1">
    <citation type="submission" date="2011-08" db="EMBL/GenBank/DDBJ databases">
        <authorList>
            <person name="Rombauts S."/>
        </authorList>
    </citation>
    <scope>NUCLEOTIDE SEQUENCE</scope>
    <source>
        <strain evidence="2">London</strain>
    </source>
</reference>
<evidence type="ECO:0000313" key="2">
    <source>
        <dbReference type="Proteomes" id="UP000015104"/>
    </source>
</evidence>
<reference evidence="1" key="2">
    <citation type="submission" date="2015-06" db="UniProtKB">
        <authorList>
            <consortium name="EnsemblMetazoa"/>
        </authorList>
    </citation>
    <scope>IDENTIFICATION</scope>
</reference>
<dbReference type="HOGENOM" id="CLU_3417516_0_0_1"/>
<dbReference type="AlphaFoldDB" id="T1KIM6"/>
<accession>T1KIM6</accession>
<name>T1KIM6_TETUR</name>
<organism evidence="1 2">
    <name type="scientific">Tetranychus urticae</name>
    <name type="common">Two-spotted spider mite</name>
    <dbReference type="NCBI Taxonomy" id="32264"/>
    <lineage>
        <taxon>Eukaryota</taxon>
        <taxon>Metazoa</taxon>
        <taxon>Ecdysozoa</taxon>
        <taxon>Arthropoda</taxon>
        <taxon>Chelicerata</taxon>
        <taxon>Arachnida</taxon>
        <taxon>Acari</taxon>
        <taxon>Acariformes</taxon>
        <taxon>Trombidiformes</taxon>
        <taxon>Prostigmata</taxon>
        <taxon>Eleutherengona</taxon>
        <taxon>Raphignathae</taxon>
        <taxon>Tetranychoidea</taxon>
        <taxon>Tetranychidae</taxon>
        <taxon>Tetranychus</taxon>
    </lineage>
</organism>
<dbReference type="Proteomes" id="UP000015104">
    <property type="component" value="Unassembled WGS sequence"/>
</dbReference>
<keyword evidence="2" id="KW-1185">Reference proteome</keyword>
<sequence>MILSNNKHTYNEVKWEKQFCIRKTFQ</sequence>
<dbReference type="EnsemblMetazoa" id="tetur12g01910.1">
    <property type="protein sequence ID" value="tetur12g01910.1"/>
    <property type="gene ID" value="tetur12g01910"/>
</dbReference>
<dbReference type="EMBL" id="CAEY01000114">
    <property type="status" value="NOT_ANNOTATED_CDS"/>
    <property type="molecule type" value="Genomic_DNA"/>
</dbReference>